<sequence length="124" mass="14025">MRVTGITAQLRTTDLEASIRFYTARAGMELAFRHGDFYAGIRAGNQEFHLKLVDEPDPSIAYTREGEHFHLYFATDDAASLAASLEARGVRLLRDVQETAWGTREFVIEDDQGHTLYFGEALIR</sequence>
<protein>
    <submittedName>
        <fullName evidence="2">VOC family protein</fullName>
    </submittedName>
</protein>
<dbReference type="InterPro" id="IPR037523">
    <property type="entry name" value="VOC_core"/>
</dbReference>
<evidence type="ECO:0000313" key="3">
    <source>
        <dbReference type="Proteomes" id="UP000670947"/>
    </source>
</evidence>
<dbReference type="Proteomes" id="UP000670947">
    <property type="component" value="Unassembled WGS sequence"/>
</dbReference>
<dbReference type="InterPro" id="IPR029068">
    <property type="entry name" value="Glyas_Bleomycin-R_OHBP_Dase"/>
</dbReference>
<dbReference type="EMBL" id="JAGGDJ010000001">
    <property type="protein sequence ID" value="MBO7743020.1"/>
    <property type="molecule type" value="Genomic_DNA"/>
</dbReference>
<dbReference type="Pfam" id="PF00903">
    <property type="entry name" value="Glyoxalase"/>
    <property type="match status" value="1"/>
</dbReference>
<organism evidence="2 3">
    <name type="scientific">Paenibacillus artemisiicola</name>
    <dbReference type="NCBI Taxonomy" id="1172618"/>
    <lineage>
        <taxon>Bacteria</taxon>
        <taxon>Bacillati</taxon>
        <taxon>Bacillota</taxon>
        <taxon>Bacilli</taxon>
        <taxon>Bacillales</taxon>
        <taxon>Paenibacillaceae</taxon>
        <taxon>Paenibacillus</taxon>
    </lineage>
</organism>
<comment type="caution">
    <text evidence="2">The sequence shown here is derived from an EMBL/GenBank/DDBJ whole genome shotgun (WGS) entry which is preliminary data.</text>
</comment>
<dbReference type="RefSeq" id="WP_208845966.1">
    <property type="nucleotide sequence ID" value="NZ_JAGGDJ010000001.1"/>
</dbReference>
<proteinExistence type="predicted"/>
<dbReference type="SUPFAM" id="SSF54593">
    <property type="entry name" value="Glyoxalase/Bleomycin resistance protein/Dihydroxybiphenyl dioxygenase"/>
    <property type="match status" value="1"/>
</dbReference>
<reference evidence="2 3" key="1">
    <citation type="submission" date="2021-03" db="EMBL/GenBank/DDBJ databases">
        <title>Paenibacillus artemisicola MWE-103 whole genome sequence.</title>
        <authorList>
            <person name="Ham Y.J."/>
        </authorList>
    </citation>
    <scope>NUCLEOTIDE SEQUENCE [LARGE SCALE GENOMIC DNA]</scope>
    <source>
        <strain evidence="2 3">MWE-103</strain>
    </source>
</reference>
<gene>
    <name evidence="2" type="ORF">I8J29_02345</name>
</gene>
<feature type="domain" description="VOC" evidence="1">
    <location>
        <begin position="2"/>
        <end position="121"/>
    </location>
</feature>
<dbReference type="PROSITE" id="PS51819">
    <property type="entry name" value="VOC"/>
    <property type="match status" value="1"/>
</dbReference>
<dbReference type="InterPro" id="IPR004360">
    <property type="entry name" value="Glyas_Fos-R_dOase_dom"/>
</dbReference>
<evidence type="ECO:0000259" key="1">
    <source>
        <dbReference type="PROSITE" id="PS51819"/>
    </source>
</evidence>
<name>A0ABS3W4E7_9BACL</name>
<evidence type="ECO:0000313" key="2">
    <source>
        <dbReference type="EMBL" id="MBO7743020.1"/>
    </source>
</evidence>
<dbReference type="Gene3D" id="3.10.180.10">
    <property type="entry name" value="2,3-Dihydroxybiphenyl 1,2-Dioxygenase, domain 1"/>
    <property type="match status" value="1"/>
</dbReference>
<accession>A0ABS3W4E7</accession>
<keyword evidence="3" id="KW-1185">Reference proteome</keyword>